<dbReference type="Gene3D" id="3.40.50.300">
    <property type="entry name" value="P-loop containing nucleotide triphosphate hydrolases"/>
    <property type="match status" value="1"/>
</dbReference>
<organism evidence="1">
    <name type="scientific">marine sediment metagenome</name>
    <dbReference type="NCBI Taxonomy" id="412755"/>
    <lineage>
        <taxon>unclassified sequences</taxon>
        <taxon>metagenomes</taxon>
        <taxon>ecological metagenomes</taxon>
    </lineage>
</organism>
<feature type="non-terminal residue" evidence="1">
    <location>
        <position position="1"/>
    </location>
</feature>
<dbReference type="Pfam" id="PF03237">
    <property type="entry name" value="Terminase_6N"/>
    <property type="match status" value="1"/>
</dbReference>
<evidence type="ECO:0000313" key="1">
    <source>
        <dbReference type="EMBL" id="GAF94002.1"/>
    </source>
</evidence>
<sequence>EITQLANLFTDDYGKPIELTKGQKDIFKTILDKKPKRNIIMCPTRYGKSLTVALGVLIRAVVFPEKWAVVAPTEKKAKIIMNYIIQHLFDNVLFYSQLDINTPLERLKRERSKERLTFKRNGEIFILSADVRNRKRIGESLMGFGAPHLVLDESSLIDNDIYAIVKRMIGGHKENFLMEIGNPFRRNHFLKAWQSDNYNKIVIDYHQGIKEGRFSPDFIEEMRGEAFFKVLYECKFPEIGEIDEEGWSALLTDKEIEQAMAKEVEPVGKKRLGVDV</sequence>
<dbReference type="AlphaFoldDB" id="X0U0S3"/>
<gene>
    <name evidence="1" type="ORF">S01H1_29935</name>
</gene>
<reference evidence="1" key="1">
    <citation type="journal article" date="2014" name="Front. Microbiol.">
        <title>High frequency of phylogenetically diverse reductive dehalogenase-homologous genes in deep subseafloor sedimentary metagenomes.</title>
        <authorList>
            <person name="Kawai M."/>
            <person name="Futagami T."/>
            <person name="Toyoda A."/>
            <person name="Takaki Y."/>
            <person name="Nishi S."/>
            <person name="Hori S."/>
            <person name="Arai W."/>
            <person name="Tsubouchi T."/>
            <person name="Morono Y."/>
            <person name="Uchiyama I."/>
            <person name="Ito T."/>
            <person name="Fujiyama A."/>
            <person name="Inagaki F."/>
            <person name="Takami H."/>
        </authorList>
    </citation>
    <scope>NUCLEOTIDE SEQUENCE</scope>
    <source>
        <strain evidence="1">Expedition CK06-06</strain>
    </source>
</reference>
<dbReference type="EMBL" id="BARS01018397">
    <property type="protein sequence ID" value="GAF94002.1"/>
    <property type="molecule type" value="Genomic_DNA"/>
</dbReference>
<dbReference type="SUPFAM" id="SSF52540">
    <property type="entry name" value="P-loop containing nucleoside triphosphate hydrolases"/>
    <property type="match status" value="1"/>
</dbReference>
<dbReference type="InterPro" id="IPR027417">
    <property type="entry name" value="P-loop_NTPase"/>
</dbReference>
<feature type="non-terminal residue" evidence="1">
    <location>
        <position position="276"/>
    </location>
</feature>
<protein>
    <submittedName>
        <fullName evidence="1">Uncharacterized protein</fullName>
    </submittedName>
</protein>
<comment type="caution">
    <text evidence="1">The sequence shown here is derived from an EMBL/GenBank/DDBJ whole genome shotgun (WGS) entry which is preliminary data.</text>
</comment>
<proteinExistence type="predicted"/>
<name>X0U0S3_9ZZZZ</name>
<accession>X0U0S3</accession>